<feature type="compositionally biased region" description="Low complexity" evidence="1">
    <location>
        <begin position="20"/>
        <end position="32"/>
    </location>
</feature>
<gene>
    <name evidence="2" type="ORF">WBA_LOCUS8279</name>
</gene>
<proteinExistence type="predicted"/>
<keyword evidence="3" id="KW-1185">Reference proteome</keyword>
<dbReference type="EMBL" id="UYWW01006732">
    <property type="protein sequence ID" value="VDM14893.1"/>
    <property type="molecule type" value="Genomic_DNA"/>
</dbReference>
<name>A0A3P7DZU0_WUCBA</name>
<sequence length="89" mass="10186">MKPINRMKIFHASSNREPSKQQQQQQKQKQQQTGGKYRKQSSGISRKCFSTGRMNSNDITNASIATEHLDTVKVNISMLGLKKVLIFEF</sequence>
<evidence type="ECO:0000256" key="1">
    <source>
        <dbReference type="SAM" id="MobiDB-lite"/>
    </source>
</evidence>
<protein>
    <submittedName>
        <fullName evidence="2">Uncharacterized protein</fullName>
    </submittedName>
</protein>
<accession>A0A3P7DZU0</accession>
<reference evidence="2 3" key="1">
    <citation type="submission" date="2018-11" db="EMBL/GenBank/DDBJ databases">
        <authorList>
            <consortium name="Pathogen Informatics"/>
        </authorList>
    </citation>
    <scope>NUCLEOTIDE SEQUENCE [LARGE SCALE GENOMIC DNA]</scope>
</reference>
<dbReference type="Proteomes" id="UP000270924">
    <property type="component" value="Unassembled WGS sequence"/>
</dbReference>
<feature type="region of interest" description="Disordered" evidence="1">
    <location>
        <begin position="1"/>
        <end position="52"/>
    </location>
</feature>
<evidence type="ECO:0000313" key="3">
    <source>
        <dbReference type="Proteomes" id="UP000270924"/>
    </source>
</evidence>
<evidence type="ECO:0000313" key="2">
    <source>
        <dbReference type="EMBL" id="VDM14893.1"/>
    </source>
</evidence>
<organism evidence="2 3">
    <name type="scientific">Wuchereria bancrofti</name>
    <dbReference type="NCBI Taxonomy" id="6293"/>
    <lineage>
        <taxon>Eukaryota</taxon>
        <taxon>Metazoa</taxon>
        <taxon>Ecdysozoa</taxon>
        <taxon>Nematoda</taxon>
        <taxon>Chromadorea</taxon>
        <taxon>Rhabditida</taxon>
        <taxon>Spirurina</taxon>
        <taxon>Spiruromorpha</taxon>
        <taxon>Filarioidea</taxon>
        <taxon>Onchocercidae</taxon>
        <taxon>Wuchereria</taxon>
    </lineage>
</organism>
<dbReference type="InParanoid" id="A0A3P7DZU0"/>
<dbReference type="AlphaFoldDB" id="A0A3P7DZU0"/>
<dbReference type="OrthoDB" id="5856905at2759"/>